<dbReference type="Proteomes" id="UP000030111">
    <property type="component" value="Unassembled WGS sequence"/>
</dbReference>
<name>A0A0A2MHG4_9FLAO</name>
<proteinExistence type="predicted"/>
<protein>
    <submittedName>
        <fullName evidence="2">Uncharacterized protein</fullName>
    </submittedName>
</protein>
<feature type="signal peptide" evidence="1">
    <location>
        <begin position="1"/>
        <end position="21"/>
    </location>
</feature>
<dbReference type="SUPFAM" id="SSF49464">
    <property type="entry name" value="Carboxypeptidase regulatory domain-like"/>
    <property type="match status" value="1"/>
</dbReference>
<keyword evidence="3" id="KW-1185">Reference proteome</keyword>
<evidence type="ECO:0000256" key="1">
    <source>
        <dbReference type="SAM" id="SignalP"/>
    </source>
</evidence>
<evidence type="ECO:0000313" key="2">
    <source>
        <dbReference type="EMBL" id="KGO92097.1"/>
    </source>
</evidence>
<dbReference type="eggNOG" id="ENOG502Z8NF">
    <property type="taxonomic scope" value="Bacteria"/>
</dbReference>
<accession>A0A0A2MHG4</accession>
<evidence type="ECO:0000313" key="3">
    <source>
        <dbReference type="Proteomes" id="UP000030111"/>
    </source>
</evidence>
<dbReference type="EMBL" id="JRLY01000012">
    <property type="protein sequence ID" value="KGO92097.1"/>
    <property type="molecule type" value="Genomic_DNA"/>
</dbReference>
<reference evidence="2 3" key="1">
    <citation type="submission" date="2013-09" db="EMBL/GenBank/DDBJ databases">
        <authorList>
            <person name="Zeng Z."/>
            <person name="Chen C."/>
        </authorList>
    </citation>
    <scope>NUCLEOTIDE SEQUENCE [LARGE SCALE GENOMIC DNA]</scope>
    <source>
        <strain evidence="2 3">WB 4.1-42</strain>
    </source>
</reference>
<dbReference type="RefSeq" id="WP_026991295.1">
    <property type="nucleotide sequence ID" value="NZ_AUGP01000028.1"/>
</dbReference>
<dbReference type="AlphaFoldDB" id="A0A0A2MHG4"/>
<dbReference type="OrthoDB" id="1431099at2"/>
<comment type="caution">
    <text evidence="2">The sequence shown here is derived from an EMBL/GenBank/DDBJ whole genome shotgun (WGS) entry which is preliminary data.</text>
</comment>
<dbReference type="InterPro" id="IPR008969">
    <property type="entry name" value="CarboxyPept-like_regulatory"/>
</dbReference>
<dbReference type="STRING" id="1121898.GCA_000422725_03321"/>
<feature type="chain" id="PRO_5002003347" evidence="1">
    <location>
        <begin position="22"/>
        <end position="274"/>
    </location>
</feature>
<keyword evidence="1" id="KW-0732">Signal</keyword>
<organism evidence="2 3">
    <name type="scientific">Flavobacterium subsaxonicum WB 4.1-42 = DSM 21790</name>
    <dbReference type="NCBI Taxonomy" id="1121898"/>
    <lineage>
        <taxon>Bacteria</taxon>
        <taxon>Pseudomonadati</taxon>
        <taxon>Bacteroidota</taxon>
        <taxon>Flavobacteriia</taxon>
        <taxon>Flavobacteriales</taxon>
        <taxon>Flavobacteriaceae</taxon>
        <taxon>Flavobacterium</taxon>
    </lineage>
</organism>
<sequence>MKAYKTLLLVMLLVLPVAAFAQKVSPRQILNGKVIADSLAVESLNVNNISSHIGAVTDEKGLFTIYARANDTLTFSSVNIHPVKIVLKESDFSQRQLVIKLNVNVTVLDEVIILPTRMIGDLGTVSKNTKTNTITSGIDGVDLKDTYTEMKFKPIEYKVDEVVNGALPAQMHPLRGVDFARIYRLYIKKDKKTKKDRGEVYSAEAQKTFAEAVKERFTYNFFTEALKIPANEIALFLNFSDTGEASKALLEPKKEFELTDYLVTKSEEYLKGRK</sequence>
<gene>
    <name evidence="2" type="ORF">Q766_14485</name>
</gene>